<proteinExistence type="predicted"/>
<evidence type="ECO:0000313" key="2">
    <source>
        <dbReference type="Proteomes" id="UP000009192"/>
    </source>
</evidence>
<dbReference type="InParanoid" id="A0A0Q9XNC7"/>
<accession>A0A0Q9XNC7</accession>
<keyword evidence="2" id="KW-1185">Reference proteome</keyword>
<evidence type="ECO:0000313" key="1">
    <source>
        <dbReference type="EMBL" id="KRG06788.1"/>
    </source>
</evidence>
<protein>
    <submittedName>
        <fullName evidence="1">Uncharacterized protein</fullName>
    </submittedName>
</protein>
<organism evidence="1 2">
    <name type="scientific">Drosophila mojavensis</name>
    <name type="common">Fruit fly</name>
    <dbReference type="NCBI Taxonomy" id="7230"/>
    <lineage>
        <taxon>Eukaryota</taxon>
        <taxon>Metazoa</taxon>
        <taxon>Ecdysozoa</taxon>
        <taxon>Arthropoda</taxon>
        <taxon>Hexapoda</taxon>
        <taxon>Insecta</taxon>
        <taxon>Pterygota</taxon>
        <taxon>Neoptera</taxon>
        <taxon>Endopterygota</taxon>
        <taxon>Diptera</taxon>
        <taxon>Brachycera</taxon>
        <taxon>Muscomorpha</taxon>
        <taxon>Ephydroidea</taxon>
        <taxon>Drosophilidae</taxon>
        <taxon>Drosophila</taxon>
    </lineage>
</organism>
<gene>
    <name evidence="1" type="primary">Dmoj\GI26468</name>
    <name evidence="1" type="ORF">Dmoj_GI26468</name>
</gene>
<dbReference type="EMBL" id="CH933809">
    <property type="protein sequence ID" value="KRG06788.1"/>
    <property type="molecule type" value="Genomic_DNA"/>
</dbReference>
<dbReference type="Proteomes" id="UP000009192">
    <property type="component" value="Unassembled WGS sequence"/>
</dbReference>
<dbReference type="AlphaFoldDB" id="A0A0Q9XNC7"/>
<dbReference type="OrthoDB" id="7857491at2759"/>
<dbReference type="KEGG" id="dmo:Dmoj_GI26468"/>
<reference evidence="1 2" key="1">
    <citation type="journal article" date="2007" name="Nature">
        <title>Evolution of genes and genomes on the Drosophila phylogeny.</title>
        <authorList>
            <consortium name="Drosophila 12 Genomes Consortium"/>
            <person name="Clark A.G."/>
            <person name="Eisen M.B."/>
            <person name="Smith D.R."/>
            <person name="Bergman C.M."/>
            <person name="Oliver B."/>
            <person name="Markow T.A."/>
            <person name="Kaufman T.C."/>
            <person name="Kellis M."/>
            <person name="Gelbart W."/>
            <person name="Iyer V.N."/>
            <person name="Pollard D.A."/>
            <person name="Sackton T.B."/>
            <person name="Larracuente A.M."/>
            <person name="Singh N.D."/>
            <person name="Abad J.P."/>
            <person name="Abt D.N."/>
            <person name="Adryan B."/>
            <person name="Aguade M."/>
            <person name="Akashi H."/>
            <person name="Anderson W.W."/>
            <person name="Aquadro C.F."/>
            <person name="Ardell D.H."/>
            <person name="Arguello R."/>
            <person name="Artieri C.G."/>
            <person name="Barbash D.A."/>
            <person name="Barker D."/>
            <person name="Barsanti P."/>
            <person name="Batterham P."/>
            <person name="Batzoglou S."/>
            <person name="Begun D."/>
            <person name="Bhutkar A."/>
            <person name="Blanco E."/>
            <person name="Bosak S.A."/>
            <person name="Bradley R.K."/>
            <person name="Brand A.D."/>
            <person name="Brent M.R."/>
            <person name="Brooks A.N."/>
            <person name="Brown R.H."/>
            <person name="Butlin R.K."/>
            <person name="Caggese C."/>
            <person name="Calvi B.R."/>
            <person name="Bernardo de Carvalho A."/>
            <person name="Caspi A."/>
            <person name="Castrezana S."/>
            <person name="Celniker S.E."/>
            <person name="Chang J.L."/>
            <person name="Chapple C."/>
            <person name="Chatterji S."/>
            <person name="Chinwalla A."/>
            <person name="Civetta A."/>
            <person name="Clifton S.W."/>
            <person name="Comeron J.M."/>
            <person name="Costello J.C."/>
            <person name="Coyne J.A."/>
            <person name="Daub J."/>
            <person name="David R.G."/>
            <person name="Delcher A.L."/>
            <person name="Delehaunty K."/>
            <person name="Do C.B."/>
            <person name="Ebling H."/>
            <person name="Edwards K."/>
            <person name="Eickbush T."/>
            <person name="Evans J.D."/>
            <person name="Filipski A."/>
            <person name="Findeiss S."/>
            <person name="Freyhult E."/>
            <person name="Fulton L."/>
            <person name="Fulton R."/>
            <person name="Garcia A.C."/>
            <person name="Gardiner A."/>
            <person name="Garfield D.A."/>
            <person name="Garvin B.E."/>
            <person name="Gibson G."/>
            <person name="Gilbert D."/>
            <person name="Gnerre S."/>
            <person name="Godfrey J."/>
            <person name="Good R."/>
            <person name="Gotea V."/>
            <person name="Gravely B."/>
            <person name="Greenberg A.J."/>
            <person name="Griffiths-Jones S."/>
            <person name="Gross S."/>
            <person name="Guigo R."/>
            <person name="Gustafson E.A."/>
            <person name="Haerty W."/>
            <person name="Hahn M.W."/>
            <person name="Halligan D.L."/>
            <person name="Halpern A.L."/>
            <person name="Halter G.M."/>
            <person name="Han M.V."/>
            <person name="Heger A."/>
            <person name="Hillier L."/>
            <person name="Hinrichs A.S."/>
            <person name="Holmes I."/>
            <person name="Hoskins R.A."/>
            <person name="Hubisz M.J."/>
            <person name="Hultmark D."/>
            <person name="Huntley M.A."/>
            <person name="Jaffe D.B."/>
            <person name="Jagadeeshan S."/>
            <person name="Jeck W.R."/>
            <person name="Johnson J."/>
            <person name="Jones C.D."/>
            <person name="Jordan W.C."/>
            <person name="Karpen G.H."/>
            <person name="Kataoka E."/>
            <person name="Keightley P.D."/>
            <person name="Kheradpour P."/>
            <person name="Kirkness E.F."/>
            <person name="Koerich L.B."/>
            <person name="Kristiansen K."/>
            <person name="Kudrna D."/>
            <person name="Kulathinal R.J."/>
            <person name="Kumar S."/>
            <person name="Kwok R."/>
            <person name="Lander E."/>
            <person name="Langley C.H."/>
            <person name="Lapoint R."/>
            <person name="Lazzaro B.P."/>
            <person name="Lee S.J."/>
            <person name="Levesque L."/>
            <person name="Li R."/>
            <person name="Lin C.F."/>
            <person name="Lin M.F."/>
            <person name="Lindblad-Toh K."/>
            <person name="Llopart A."/>
            <person name="Long M."/>
            <person name="Low L."/>
            <person name="Lozovsky E."/>
            <person name="Lu J."/>
            <person name="Luo M."/>
            <person name="Machado C.A."/>
            <person name="Makalowski W."/>
            <person name="Marzo M."/>
            <person name="Matsuda M."/>
            <person name="Matzkin L."/>
            <person name="McAllister B."/>
            <person name="McBride C.S."/>
            <person name="McKernan B."/>
            <person name="McKernan K."/>
            <person name="Mendez-Lago M."/>
            <person name="Minx P."/>
            <person name="Mollenhauer M.U."/>
            <person name="Montooth K."/>
            <person name="Mount S.M."/>
            <person name="Mu X."/>
            <person name="Myers E."/>
            <person name="Negre B."/>
            <person name="Newfeld S."/>
            <person name="Nielsen R."/>
            <person name="Noor M.A."/>
            <person name="O'Grady P."/>
            <person name="Pachter L."/>
            <person name="Papaceit M."/>
            <person name="Parisi M.J."/>
            <person name="Parisi M."/>
            <person name="Parts L."/>
            <person name="Pedersen J.S."/>
            <person name="Pesole G."/>
            <person name="Phillippy A.M."/>
            <person name="Ponting C.P."/>
            <person name="Pop M."/>
            <person name="Porcelli D."/>
            <person name="Powell J.R."/>
            <person name="Prohaska S."/>
            <person name="Pruitt K."/>
            <person name="Puig M."/>
            <person name="Quesneville H."/>
            <person name="Ram K.R."/>
            <person name="Rand D."/>
            <person name="Rasmussen M.D."/>
            <person name="Reed L.K."/>
            <person name="Reenan R."/>
            <person name="Reily A."/>
            <person name="Remington K.A."/>
            <person name="Rieger T.T."/>
            <person name="Ritchie M.G."/>
            <person name="Robin C."/>
            <person name="Rogers Y.H."/>
            <person name="Rohde C."/>
            <person name="Rozas J."/>
            <person name="Rubenfield M.J."/>
            <person name="Ruiz A."/>
            <person name="Russo S."/>
            <person name="Salzberg S.L."/>
            <person name="Sanchez-Gracia A."/>
            <person name="Saranga D.J."/>
            <person name="Sato H."/>
            <person name="Schaeffer S.W."/>
            <person name="Schatz M.C."/>
            <person name="Schlenke T."/>
            <person name="Schwartz R."/>
            <person name="Segarra C."/>
            <person name="Singh R.S."/>
            <person name="Sirot L."/>
            <person name="Sirota M."/>
            <person name="Sisneros N.B."/>
            <person name="Smith C.D."/>
            <person name="Smith T.F."/>
            <person name="Spieth J."/>
            <person name="Stage D.E."/>
            <person name="Stark A."/>
            <person name="Stephan W."/>
            <person name="Strausberg R.L."/>
            <person name="Strempel S."/>
            <person name="Sturgill D."/>
            <person name="Sutton G."/>
            <person name="Sutton G.G."/>
            <person name="Tao W."/>
            <person name="Teichmann S."/>
            <person name="Tobari Y.N."/>
            <person name="Tomimura Y."/>
            <person name="Tsolas J.M."/>
            <person name="Valente V.L."/>
            <person name="Venter E."/>
            <person name="Venter J.C."/>
            <person name="Vicario S."/>
            <person name="Vieira F.G."/>
            <person name="Vilella A.J."/>
            <person name="Villasante A."/>
            <person name="Walenz B."/>
            <person name="Wang J."/>
            <person name="Wasserman M."/>
            <person name="Watts T."/>
            <person name="Wilson D."/>
            <person name="Wilson R.K."/>
            <person name="Wing R.A."/>
            <person name="Wolfner M.F."/>
            <person name="Wong A."/>
            <person name="Wong G.K."/>
            <person name="Wu C.I."/>
            <person name="Wu G."/>
            <person name="Yamamoto D."/>
            <person name="Yang H.P."/>
            <person name="Yang S.P."/>
            <person name="Yorke J.A."/>
            <person name="Yoshida K."/>
            <person name="Zdobnov E."/>
            <person name="Zhang P."/>
            <person name="Zhang Y."/>
            <person name="Zimin A.V."/>
            <person name="Baldwin J."/>
            <person name="Abdouelleil A."/>
            <person name="Abdulkadir J."/>
            <person name="Abebe A."/>
            <person name="Abera B."/>
            <person name="Abreu J."/>
            <person name="Acer S.C."/>
            <person name="Aftuck L."/>
            <person name="Alexander A."/>
            <person name="An P."/>
            <person name="Anderson E."/>
            <person name="Anderson S."/>
            <person name="Arachi H."/>
            <person name="Azer M."/>
            <person name="Bachantsang P."/>
            <person name="Barry A."/>
            <person name="Bayul T."/>
            <person name="Berlin A."/>
            <person name="Bessette D."/>
            <person name="Bloom T."/>
            <person name="Blye J."/>
            <person name="Boguslavskiy L."/>
            <person name="Bonnet C."/>
            <person name="Boukhgalter B."/>
            <person name="Bourzgui I."/>
            <person name="Brown A."/>
            <person name="Cahill P."/>
            <person name="Channer S."/>
            <person name="Cheshatsang Y."/>
            <person name="Chuda L."/>
            <person name="Citroen M."/>
            <person name="Collymore A."/>
            <person name="Cooke P."/>
            <person name="Costello M."/>
            <person name="D'Aco K."/>
            <person name="Daza R."/>
            <person name="De Haan G."/>
            <person name="DeGray S."/>
            <person name="DeMaso C."/>
            <person name="Dhargay N."/>
            <person name="Dooley K."/>
            <person name="Dooley E."/>
            <person name="Doricent M."/>
            <person name="Dorje P."/>
            <person name="Dorjee K."/>
            <person name="Dupes A."/>
            <person name="Elong R."/>
            <person name="Falk J."/>
            <person name="Farina A."/>
            <person name="Faro S."/>
            <person name="Ferguson D."/>
            <person name="Fisher S."/>
            <person name="Foley C.D."/>
            <person name="Franke A."/>
            <person name="Friedrich D."/>
            <person name="Gadbois L."/>
            <person name="Gearin G."/>
            <person name="Gearin C.R."/>
            <person name="Giannoukos G."/>
            <person name="Goode T."/>
            <person name="Graham J."/>
            <person name="Grandbois E."/>
            <person name="Grewal S."/>
            <person name="Gyaltsen K."/>
            <person name="Hafez N."/>
            <person name="Hagos B."/>
            <person name="Hall J."/>
            <person name="Henson C."/>
            <person name="Hollinger A."/>
            <person name="Honan T."/>
            <person name="Huard M.D."/>
            <person name="Hughes L."/>
            <person name="Hurhula B."/>
            <person name="Husby M.E."/>
            <person name="Kamat A."/>
            <person name="Kanga B."/>
            <person name="Kashin S."/>
            <person name="Khazanovich D."/>
            <person name="Kisner P."/>
            <person name="Lance K."/>
            <person name="Lara M."/>
            <person name="Lee W."/>
            <person name="Lennon N."/>
            <person name="Letendre F."/>
            <person name="LeVine R."/>
            <person name="Lipovsky A."/>
            <person name="Liu X."/>
            <person name="Liu J."/>
            <person name="Liu S."/>
            <person name="Lokyitsang T."/>
            <person name="Lokyitsang Y."/>
            <person name="Lubonja R."/>
            <person name="Lui A."/>
            <person name="MacDonald P."/>
            <person name="Magnisalis V."/>
            <person name="Maru K."/>
            <person name="Matthews C."/>
            <person name="McCusker W."/>
            <person name="McDonough S."/>
            <person name="Mehta T."/>
            <person name="Meldrim J."/>
            <person name="Meneus L."/>
            <person name="Mihai O."/>
            <person name="Mihalev A."/>
            <person name="Mihova T."/>
            <person name="Mittelman R."/>
            <person name="Mlenga V."/>
            <person name="Montmayeur A."/>
            <person name="Mulrain L."/>
            <person name="Navidi A."/>
            <person name="Naylor J."/>
            <person name="Negash T."/>
            <person name="Nguyen T."/>
            <person name="Nguyen N."/>
            <person name="Nicol R."/>
            <person name="Norbu C."/>
            <person name="Norbu N."/>
            <person name="Novod N."/>
            <person name="O'Neill B."/>
            <person name="Osman S."/>
            <person name="Markiewicz E."/>
            <person name="Oyono O.L."/>
            <person name="Patti C."/>
            <person name="Phunkhang P."/>
            <person name="Pierre F."/>
            <person name="Priest M."/>
            <person name="Raghuraman S."/>
            <person name="Rege F."/>
            <person name="Reyes R."/>
            <person name="Rise C."/>
            <person name="Rogov P."/>
            <person name="Ross K."/>
            <person name="Ryan E."/>
            <person name="Settipalli S."/>
            <person name="Shea T."/>
            <person name="Sherpa N."/>
            <person name="Shi L."/>
            <person name="Shih D."/>
            <person name="Sparrow T."/>
            <person name="Spaulding J."/>
            <person name="Stalker J."/>
            <person name="Stange-Thomann N."/>
            <person name="Stavropoulos S."/>
            <person name="Stone C."/>
            <person name="Strader C."/>
            <person name="Tesfaye S."/>
            <person name="Thomson T."/>
            <person name="Thoulutsang Y."/>
            <person name="Thoulutsang D."/>
            <person name="Topham K."/>
            <person name="Topping I."/>
            <person name="Tsamla T."/>
            <person name="Vassiliev H."/>
            <person name="Vo A."/>
            <person name="Wangchuk T."/>
            <person name="Wangdi T."/>
            <person name="Weiand M."/>
            <person name="Wilkinson J."/>
            <person name="Wilson A."/>
            <person name="Yadav S."/>
            <person name="Young G."/>
            <person name="Yu Q."/>
            <person name="Zembek L."/>
            <person name="Zhong D."/>
            <person name="Zimmer A."/>
            <person name="Zwirko Z."/>
            <person name="Jaffe D.B."/>
            <person name="Alvarez P."/>
            <person name="Brockman W."/>
            <person name="Butler J."/>
            <person name="Chin C."/>
            <person name="Gnerre S."/>
            <person name="Grabherr M."/>
            <person name="Kleber M."/>
            <person name="Mauceli E."/>
            <person name="MacCallum I."/>
        </authorList>
    </citation>
    <scope>NUCLEOTIDE SEQUENCE [LARGE SCALE GENOMIC DNA]</scope>
    <source>
        <strain evidence="2">Tucson 15081-1352.22</strain>
    </source>
</reference>
<name>A0A0Q9XNC7_DROMO</name>
<sequence length="384" mass="43809">MANAFQMLLIISAFHYNKLFVNVMDTILEMDVGEMKKYEYCVKVVVICYTVHDSPTDSDGDYDNYIKKNGCIKKGLSEEDNTTYWEYVHQWQHEVEEIMLDLNILTISEQYDQGNCIKIDLGLYFHIPKIVVCDRRKMYGDTLTPIITTTATTTTTTTTTISTTTKTTTTTTTTTTEPTTTEIIEHGPQCNESDQKGKWIKEQTELVRRLPTLVSRLPNVEAKLNVLLNRNCCPYPIIRDRVEIINDIVDLLIQLFCVPFTERAKSTGYALLDIENFMTRLGELNLHAPQNNRFNCSCCSDWQVDVKGVIERFRKTLISIVPDYVSIISILNSLSGNQNNLVQNSKISEEHLSAIAKIIDNNINNNKGKCFSNCTKLLRPLMDP</sequence>